<keyword evidence="3" id="KW-0547">Nucleotide-binding</keyword>
<evidence type="ECO:0000256" key="1">
    <source>
        <dbReference type="ARBA" id="ARBA00004123"/>
    </source>
</evidence>
<feature type="compositionally biased region" description="Basic and acidic residues" evidence="9">
    <location>
        <begin position="345"/>
        <end position="354"/>
    </location>
</feature>
<dbReference type="CDD" id="cd00009">
    <property type="entry name" value="AAA"/>
    <property type="match status" value="1"/>
</dbReference>
<dbReference type="Pfam" id="PF00004">
    <property type="entry name" value="AAA"/>
    <property type="match status" value="1"/>
</dbReference>
<comment type="similarity">
    <text evidence="8">Belongs to the activator 1 small subunits family. CTF18 subfamily.</text>
</comment>
<dbReference type="CDD" id="cd18140">
    <property type="entry name" value="HLD_clamp_RFC"/>
    <property type="match status" value="1"/>
</dbReference>
<dbReference type="PANTHER" id="PTHR46765">
    <property type="entry name" value="P-LOOP CONTAINING NUCLEOSIDE TRIPHOSPHATE HYDROLASES SUPERFAMILY PROTEIN"/>
    <property type="match status" value="1"/>
</dbReference>
<dbReference type="InterPro" id="IPR053016">
    <property type="entry name" value="CTF18-RFC_complex"/>
</dbReference>
<dbReference type="GO" id="GO:0006260">
    <property type="term" value="P:DNA replication"/>
    <property type="evidence" value="ECO:0007669"/>
    <property type="project" value="UniProtKB-KW"/>
</dbReference>
<keyword evidence="6" id="KW-0539">Nucleus</keyword>
<name>A0A152A2M4_TIELA</name>
<feature type="region of interest" description="Disordered" evidence="9">
    <location>
        <begin position="197"/>
        <end position="235"/>
    </location>
</feature>
<evidence type="ECO:0000256" key="3">
    <source>
        <dbReference type="ARBA" id="ARBA00022741"/>
    </source>
</evidence>
<organism evidence="11 12">
    <name type="scientific">Tieghemostelium lacteum</name>
    <name type="common">Slime mold</name>
    <name type="synonym">Dictyostelium lacteum</name>
    <dbReference type="NCBI Taxonomy" id="361077"/>
    <lineage>
        <taxon>Eukaryota</taxon>
        <taxon>Amoebozoa</taxon>
        <taxon>Evosea</taxon>
        <taxon>Eumycetozoa</taxon>
        <taxon>Dictyostelia</taxon>
        <taxon>Dictyosteliales</taxon>
        <taxon>Raperosteliaceae</taxon>
        <taxon>Tieghemostelium</taxon>
    </lineage>
</organism>
<protein>
    <submittedName>
        <fullName evidence="11">AAA ATPase domain-containing protein</fullName>
    </submittedName>
</protein>
<feature type="domain" description="AAA+ ATPase" evidence="10">
    <location>
        <begin position="243"/>
        <end position="416"/>
    </location>
</feature>
<sequence length="854" mass="97234">MLGNKRQLSPLKNNDEDEEERESSRFSTQKKIKLDAIDREILKANQSQRLDDESLERALIKESLFSVSSFSGKKVQRRMKIQEDYNDYMIPSHQSRNQNKPGSLIGKTIPDLLEEIYNDELNKKQFNLLRQQQQQQQQSNNKKSVSTVDYNRLWVDKYAPSTFHELLSDDRMNIDILNWLKQWDPIVFKRPLLVKKSIPTPTPTTNPSSNTKSTYNYTFQSKTNSNNNSNNSSAVGGGGIHDFPKIILMTGGPGIGKTTLAHILAKQAGYQPFEINASDDRSGESFETKLLSTIEMQSVIKDSKPKCLIIDEIDGISGRDNGPIELLLKILNSSAINNKQQQPKTDGKSLKSKDSDDEGGEDEDETDSTNKGSKKKVTLLNSTKLQRPIICICNDQYAPSLRKLRKKALVFNFAPPKKTRLLSRLKEICQKEGLQASDTTLNSLIDITNSDIRASINSLQFIKSRYSSFDSNILSQQKSSIIGQKDIERGLVEILKNIFQSNRVGSSGGTSTNANHIKIFQENFEKLKHQLNSSNQIDKIMEGIYENYLQNMTGDFNFQRIEKSLEWIGFFDCLDQFHDDKFKTVAALAIHFQCNAYQAKVQIPHSDYDAYIKKKSNQSIVDSVFTDHNAYLRSSMTKQAFYNEVVYPLNDILALPVRPVNTQLYSQYEKSNLNNLIDTMDIMDISYLYEESTYQYKLEPPIDLFLNFIVNPKPFNTYQNPNQPDTQNQEEHIVKHLKLTNNQKKIISETLGIHKSKSKSNIPKAPAKEKPVFKMPTPINNALTPPKQLPVLKDFFGRVIQNTSPEKQDTNTTSNSSSSSSTTNTSTFSSNIKYRYQEGFTNAIKKVVYVKDFL</sequence>
<evidence type="ECO:0000256" key="7">
    <source>
        <dbReference type="ARBA" id="ARBA00023306"/>
    </source>
</evidence>
<keyword evidence="7" id="KW-0131">Cell cycle</keyword>
<dbReference type="PANTHER" id="PTHR46765:SF1">
    <property type="entry name" value="P-LOOP CONTAINING NUCLEOSIDE TRIPHOSPHATE HYDROLASES SUPERFAMILY PROTEIN"/>
    <property type="match status" value="1"/>
</dbReference>
<feature type="region of interest" description="Disordered" evidence="9">
    <location>
        <begin position="1"/>
        <end position="29"/>
    </location>
</feature>
<dbReference type="InterPro" id="IPR003959">
    <property type="entry name" value="ATPase_AAA_core"/>
</dbReference>
<keyword evidence="12" id="KW-1185">Reference proteome</keyword>
<keyword evidence="2" id="KW-0235">DNA replication</keyword>
<evidence type="ECO:0000256" key="8">
    <source>
        <dbReference type="ARBA" id="ARBA00043975"/>
    </source>
</evidence>
<evidence type="ECO:0000313" key="12">
    <source>
        <dbReference type="Proteomes" id="UP000076078"/>
    </source>
</evidence>
<keyword evidence="5" id="KW-0238">DNA-binding</keyword>
<feature type="compositionally biased region" description="Low complexity" evidence="9">
    <location>
        <begin position="810"/>
        <end position="827"/>
    </location>
</feature>
<dbReference type="EMBL" id="LODT01000013">
    <property type="protein sequence ID" value="KYR00459.1"/>
    <property type="molecule type" value="Genomic_DNA"/>
</dbReference>
<gene>
    <name evidence="11" type="ORF">DLAC_02458</name>
</gene>
<dbReference type="InterPro" id="IPR027417">
    <property type="entry name" value="P-loop_NTPase"/>
</dbReference>
<dbReference type="InParanoid" id="A0A152A2M4"/>
<evidence type="ECO:0000259" key="10">
    <source>
        <dbReference type="SMART" id="SM00382"/>
    </source>
</evidence>
<dbReference type="InterPro" id="IPR003593">
    <property type="entry name" value="AAA+_ATPase"/>
</dbReference>
<accession>A0A152A2M4</accession>
<dbReference type="AlphaFoldDB" id="A0A152A2M4"/>
<evidence type="ECO:0000256" key="6">
    <source>
        <dbReference type="ARBA" id="ARBA00023242"/>
    </source>
</evidence>
<keyword evidence="4" id="KW-0067">ATP-binding</keyword>
<feature type="region of interest" description="Disordered" evidence="9">
    <location>
        <begin position="803"/>
        <end position="827"/>
    </location>
</feature>
<dbReference type="InterPro" id="IPR047854">
    <property type="entry name" value="RFC_lid"/>
</dbReference>
<feature type="region of interest" description="Disordered" evidence="9">
    <location>
        <begin position="338"/>
        <end position="374"/>
    </location>
</feature>
<feature type="compositionally biased region" description="Acidic residues" evidence="9">
    <location>
        <begin position="355"/>
        <end position="367"/>
    </location>
</feature>
<proteinExistence type="inferred from homology"/>
<comment type="subcellular location">
    <subcellularLocation>
        <location evidence="1">Nucleus</location>
    </subcellularLocation>
</comment>
<comment type="caution">
    <text evidence="11">The sequence shown here is derived from an EMBL/GenBank/DDBJ whole genome shotgun (WGS) entry which is preliminary data.</text>
</comment>
<evidence type="ECO:0000256" key="2">
    <source>
        <dbReference type="ARBA" id="ARBA00022705"/>
    </source>
</evidence>
<dbReference type="FunCoup" id="A0A152A2M4">
    <property type="interactions" value="646"/>
</dbReference>
<evidence type="ECO:0000256" key="9">
    <source>
        <dbReference type="SAM" id="MobiDB-lite"/>
    </source>
</evidence>
<dbReference type="GO" id="GO:0005634">
    <property type="term" value="C:nucleus"/>
    <property type="evidence" value="ECO:0007669"/>
    <property type="project" value="UniProtKB-SubCell"/>
</dbReference>
<reference evidence="11 12" key="1">
    <citation type="submission" date="2015-12" db="EMBL/GenBank/DDBJ databases">
        <title>Dictyostelia acquired genes for synthesis and detection of signals that induce cell-type specialization by lateral gene transfer from prokaryotes.</title>
        <authorList>
            <person name="Gloeckner G."/>
            <person name="Schaap P."/>
        </authorList>
    </citation>
    <scope>NUCLEOTIDE SEQUENCE [LARGE SCALE GENOMIC DNA]</scope>
    <source>
        <strain evidence="11 12">TK</strain>
    </source>
</reference>
<dbReference type="GO" id="GO:0003677">
    <property type="term" value="F:DNA binding"/>
    <property type="evidence" value="ECO:0007669"/>
    <property type="project" value="UniProtKB-KW"/>
</dbReference>
<feature type="region of interest" description="Disordered" evidence="9">
    <location>
        <begin position="757"/>
        <end position="776"/>
    </location>
</feature>
<evidence type="ECO:0000256" key="5">
    <source>
        <dbReference type="ARBA" id="ARBA00023125"/>
    </source>
</evidence>
<dbReference type="Proteomes" id="UP000076078">
    <property type="component" value="Unassembled WGS sequence"/>
</dbReference>
<evidence type="ECO:0000313" key="11">
    <source>
        <dbReference type="EMBL" id="KYR00459.1"/>
    </source>
</evidence>
<dbReference type="GO" id="GO:0016887">
    <property type="term" value="F:ATP hydrolysis activity"/>
    <property type="evidence" value="ECO:0007669"/>
    <property type="project" value="InterPro"/>
</dbReference>
<dbReference type="Gene3D" id="3.40.50.300">
    <property type="entry name" value="P-loop containing nucleotide triphosphate hydrolases"/>
    <property type="match status" value="1"/>
</dbReference>
<dbReference type="SMART" id="SM00382">
    <property type="entry name" value="AAA"/>
    <property type="match status" value="1"/>
</dbReference>
<feature type="compositionally biased region" description="Low complexity" evidence="9">
    <location>
        <begin position="197"/>
        <end position="233"/>
    </location>
</feature>
<evidence type="ECO:0000256" key="4">
    <source>
        <dbReference type="ARBA" id="ARBA00022840"/>
    </source>
</evidence>
<dbReference type="GO" id="GO:0005524">
    <property type="term" value="F:ATP binding"/>
    <property type="evidence" value="ECO:0007669"/>
    <property type="project" value="UniProtKB-KW"/>
</dbReference>
<dbReference type="OrthoDB" id="2195431at2759"/>
<dbReference type="STRING" id="361077.A0A152A2M4"/>
<dbReference type="Gene3D" id="1.10.8.60">
    <property type="match status" value="1"/>
</dbReference>
<dbReference type="SUPFAM" id="SSF52540">
    <property type="entry name" value="P-loop containing nucleoside triphosphate hydrolases"/>
    <property type="match status" value="1"/>
</dbReference>
<dbReference type="OMA" id="VNVMVSY"/>
<feature type="compositionally biased region" description="Polar residues" evidence="9">
    <location>
        <begin position="1"/>
        <end position="12"/>
    </location>
</feature>
<dbReference type="Pfam" id="PF25361">
    <property type="entry name" value="AAA_lid_RFC1"/>
    <property type="match status" value="1"/>
</dbReference>